<protein>
    <submittedName>
        <fullName evidence="2">Uncharacterized protein</fullName>
    </submittedName>
</protein>
<feature type="transmembrane region" description="Helical" evidence="1">
    <location>
        <begin position="18"/>
        <end position="37"/>
    </location>
</feature>
<name>A0A017HLC9_9RHOB</name>
<keyword evidence="1" id="KW-0812">Transmembrane</keyword>
<sequence>MFGACLARLLRDEDGGVAIDWVALAGAMIGLAVLVVLHVAEGAKDVSAGVGAELGNSHISDITFLLHPSEQAVATGGDQGGAQGP</sequence>
<dbReference type="EMBL" id="AOSK01000111">
    <property type="protein sequence ID" value="EYD74554.1"/>
    <property type="molecule type" value="Genomic_DNA"/>
</dbReference>
<keyword evidence="3" id="KW-1185">Reference proteome</keyword>
<keyword evidence="1" id="KW-0472">Membrane</keyword>
<accession>A0A017HLC9</accession>
<keyword evidence="1" id="KW-1133">Transmembrane helix</keyword>
<organism evidence="2 3">
    <name type="scientific">Rubellimicrobium mesophilum DSM 19309</name>
    <dbReference type="NCBI Taxonomy" id="442562"/>
    <lineage>
        <taxon>Bacteria</taxon>
        <taxon>Pseudomonadati</taxon>
        <taxon>Pseudomonadota</taxon>
        <taxon>Alphaproteobacteria</taxon>
        <taxon>Rhodobacterales</taxon>
        <taxon>Roseobacteraceae</taxon>
        <taxon>Rubellimicrobium</taxon>
    </lineage>
</organism>
<dbReference type="HOGENOM" id="CLU_2510644_0_0_5"/>
<dbReference type="RefSeq" id="WP_037282277.1">
    <property type="nucleotide sequence ID" value="NZ_KK088604.1"/>
</dbReference>
<evidence type="ECO:0000313" key="2">
    <source>
        <dbReference type="EMBL" id="EYD74554.1"/>
    </source>
</evidence>
<evidence type="ECO:0000256" key="1">
    <source>
        <dbReference type="SAM" id="Phobius"/>
    </source>
</evidence>
<dbReference type="Proteomes" id="UP000019666">
    <property type="component" value="Unassembled WGS sequence"/>
</dbReference>
<evidence type="ECO:0000313" key="3">
    <source>
        <dbReference type="Proteomes" id="UP000019666"/>
    </source>
</evidence>
<reference evidence="2 3" key="1">
    <citation type="submission" date="2013-02" db="EMBL/GenBank/DDBJ databases">
        <authorList>
            <person name="Fiebig A."/>
            <person name="Goeker M."/>
            <person name="Klenk H.-P.P."/>
        </authorList>
    </citation>
    <scope>NUCLEOTIDE SEQUENCE [LARGE SCALE GENOMIC DNA]</scope>
    <source>
        <strain evidence="2 3">DSM 19309</strain>
    </source>
</reference>
<dbReference type="OrthoDB" id="5525128at2"/>
<proteinExistence type="predicted"/>
<dbReference type="AlphaFoldDB" id="A0A017HLC9"/>
<gene>
    <name evidence="2" type="ORF">Rumeso_03850</name>
</gene>
<comment type="caution">
    <text evidence="2">The sequence shown here is derived from an EMBL/GenBank/DDBJ whole genome shotgun (WGS) entry which is preliminary data.</text>
</comment>